<feature type="region of interest" description="Disordered" evidence="7">
    <location>
        <begin position="2812"/>
        <end position="2841"/>
    </location>
</feature>
<dbReference type="PANTHER" id="PTHR13367">
    <property type="entry name" value="UBIQUITIN THIOESTERASE"/>
    <property type="match status" value="1"/>
</dbReference>
<feature type="domain" description="DUF3638" evidence="8">
    <location>
        <begin position="2003"/>
        <end position="2224"/>
    </location>
</feature>
<evidence type="ECO:0000256" key="3">
    <source>
        <dbReference type="ARBA" id="ARBA00022670"/>
    </source>
</evidence>
<accession>A0A2S6CIK9</accession>
<gene>
    <name evidence="11" type="ORF">CBER1_11691</name>
</gene>
<dbReference type="InterPro" id="IPR022099">
    <property type="entry name" value="DUF3638"/>
</dbReference>
<reference evidence="12" key="1">
    <citation type="journal article" date="2017" name="bioRxiv">
        <title>Conservation of a gene cluster reveals novel cercosporin biosynthetic mechanisms and extends production to the genus Colletotrichum.</title>
        <authorList>
            <person name="de Jonge R."/>
            <person name="Ebert M.K."/>
            <person name="Huitt-Roehl C.R."/>
            <person name="Pal P."/>
            <person name="Suttle J.C."/>
            <person name="Spanner R.E."/>
            <person name="Neubauer J.D."/>
            <person name="Jurick W.M.II."/>
            <person name="Stott K.A."/>
            <person name="Secor G.A."/>
            <person name="Thomma B.P.H.J."/>
            <person name="Van de Peer Y."/>
            <person name="Townsend C.A."/>
            <person name="Bolton M.D."/>
        </authorList>
    </citation>
    <scope>NUCLEOTIDE SEQUENCE [LARGE SCALE GENOMIC DNA]</scope>
    <source>
        <strain evidence="12">CBS538.71</strain>
    </source>
</reference>
<protein>
    <recommendedName>
        <fullName evidence="2">ubiquitinyl hydrolase 1</fullName>
        <ecNumber evidence="2">3.4.19.12</ecNumber>
    </recommendedName>
</protein>
<feature type="region of interest" description="Disordered" evidence="7">
    <location>
        <begin position="162"/>
        <end position="184"/>
    </location>
</feature>
<feature type="domain" description="DUF6606" evidence="10">
    <location>
        <begin position="2"/>
        <end position="267"/>
    </location>
</feature>
<evidence type="ECO:0000313" key="12">
    <source>
        <dbReference type="Proteomes" id="UP000237631"/>
    </source>
</evidence>
<dbReference type="GO" id="GO:0006508">
    <property type="term" value="P:proteolysis"/>
    <property type="evidence" value="ECO:0007669"/>
    <property type="project" value="UniProtKB-KW"/>
</dbReference>
<feature type="region of interest" description="Disordered" evidence="7">
    <location>
        <begin position="1522"/>
        <end position="1542"/>
    </location>
</feature>
<organism evidence="11 12">
    <name type="scientific">Cercospora berteroae</name>
    <dbReference type="NCBI Taxonomy" id="357750"/>
    <lineage>
        <taxon>Eukaryota</taxon>
        <taxon>Fungi</taxon>
        <taxon>Dikarya</taxon>
        <taxon>Ascomycota</taxon>
        <taxon>Pezizomycotina</taxon>
        <taxon>Dothideomycetes</taxon>
        <taxon>Dothideomycetidae</taxon>
        <taxon>Mycosphaerellales</taxon>
        <taxon>Mycosphaerellaceae</taxon>
        <taxon>Cercospora</taxon>
    </lineage>
</organism>
<keyword evidence="4" id="KW-0833">Ubl conjugation pathway</keyword>
<dbReference type="STRING" id="357750.A0A2S6CIK9"/>
<dbReference type="InterPro" id="IPR022105">
    <property type="entry name" value="DUF3645"/>
</dbReference>
<evidence type="ECO:0000256" key="2">
    <source>
        <dbReference type="ARBA" id="ARBA00012759"/>
    </source>
</evidence>
<dbReference type="PANTHER" id="PTHR13367:SF34">
    <property type="match status" value="1"/>
</dbReference>
<name>A0A2S6CIK9_9PEZI</name>
<sequence>MDHIFLPPKLPQHEDNGSDIPFIEVTLQSLYSLRDQTFPTRRDSALDTAIALVAQMKAVHSLAGGILDQECLKNSLANLSVGRTLAIKISAQNSAVLITRSKGALVFEMFELSPSNAAVLATRGRLLRNFPGLSVTLDVDILDRADWLDTMANTLSTMSSQKVAGVQPKSKKAGTQHQEERDTTKPGVVSEILFGFLRGSASAAATSVSSVWKRTRDDVLWNQAWAPWRRSPMWLLIRVALQLVLSRSENHILYKEIMVYTMGYVLKAARASQAHFDSDIILTMIVKLSRRVQKLSAVGRGLPDVIRNTVQRVVRDSVDMLSRRWTAIQKHNGRHVDLITLEGLKFQRDTWVYLPALDAHLTSIQNRKYEGVVTPYLPSSQLVKRSPDALPSLPSSFWEDEYDAVANLHSFERWITAHLDAWMATQEHSDAIEKLHALSQAYHKLASHHYGLNPEMSSVMLLTLFELWNSIDTMAVQLCPLLADFDPQIPAAELQSLLLPFAEQMRRLGRVESSLRSRSAAASKASSLLFDMTDRGFANVFFAQSSSHRALLEEIQVEAAAARRRKLVQFRETVAEYRRLDALHSQATCDYITRVLDDWCDPPEVERSHSRNCVKCSYASRRDKLAIHVHEWPLPSLMSHARAVVFELALPSWYGHWRDARSFLLQSVLRGERSPLRPHTSYRLGVNDPHLTQRHFRSLKHHRIGLLSQTKPCLNTHYGSKKIATLQETDVCQPNGLHYGYYDAISDTDMGDLVFTNHVARSCTYRLSREALRQFIFRPPSRPDGPRPNTAIAAQDQCPGDMTLEEYKELATLPLGRHLQWANILAQLAMTQVDFKKLDTILIFLQCIYQAGPPGDTDSYRESHTFMAKVANVSSLLEAATTALLRIKANWESAHAIQLFVALVARMLSLSPTTSIQTSCFIFLDLARDTTMKWIRVLRDKACAAQTHDDRMVFTNKSVEIALICASTFDVDDYHVAGVLERHGSVLLQCSILIQEAECGLTGEASDEMISMLKLRYQRLLHRVYEVFTQDTMGGVLDHAVLQSWSGYLPSDFGWRVASAAVRHWVTTITAEAYGSIGMHVHLNLLTGELLVDGLPLNQPPKGYRETALYRCLFDRASVEVMPCTSPGFEFSTKQTFGHGYSLRLGLSSDELVVRASRNGLVYDTIPAHTITEYASHFVDDHVHWYDHQTGTIQFRPKSDPWNAASPDGWMLSKEGGGQRWQLSRAGALVVGVNSPTSRSIGHILEPLAHPARIHNVVRTEGTLHVDIPMLRLSFFLREGTSHLESSEFRAMAVDSNQSVGSLVGLKNKLLLKSTQECGPNAMRRSVLIPESALISYARESGHVAVNMTTDSIFAVHELEIDPLLGRLVDNGSCKLYVAYLHALTSFCLADPLTRRTGTEQALSLLKSAAVRSFDHLSQAQVDTLCRLAGLTPSRSYYPRHERVMQSVDWDGQLSFLSQHGHFLFAAREILDQATKASIFWSDQEPRPTWPKFDKTEDNLVVRDNLRCSTFRVSQFGAEDHTAEHDLEYSPRDHDPNSKRAASATAMSTFMSRSGTELCHALNPGCLYNELVLTDCINGPSSLQKPQNLTRYSGALLSDGPDGVRQKLPVLHRWLTSADAQNHKFSIVLWLCTLASAGKLNPCVLQVLGAFFKAPTLAQVKAPEALSFRPKMGGHCSYPALRKIIVPYRKPLSTCPENSLRRSKNEKLHVYQRRRDMAWQSASDSVLDSFLRSLMGQWPCEHPVTPDVSAASKYVDVAGAMRAVRDTFQKWHDNKCLFQYLDDVERISRVLGVRKVDVQTSTGNVSQAEITTIPRGYVSEQDLFAAGPDPLLRSAHRPKLAHMTRVACPARPHPRLSCLLESVRSRLSTSKFAKAYCADLEESMEALLERETWQIDSSPQPKELIAHFRRCQEYSDQIYGQLSAVVNARGDASCQIHLPRVSPILFLQQLSHLRWKHVSAPWKACIVQYGIALTMLQQARRLLTLSDPAARDDLVAELQNSGHHNWDPTEYPETLLIEVESGILIREVQEQIAGHMRSPPHGENAVMQLNMGEGKSTVIVPITASALADTRLVRVIVAKSQSKQMAQMLISKLGGLVDRRVYYLPISRSLRLGLHGTQTVGDMIRECKRTGGILLVQPEHILSMQLMALECFISDKHAIGAQLLSEDVQDILSSAHDIVDEADENFDVRFELIYTMGTQSTIELSPDRWLLIQEVLEILRLVAPGVSREAPASLECHVRGICGTFPRTRILRQDAETKLLHRLARCICDRGLSGLRIARQPAAIRIAIYNYITKPDLDQWEIASVERSIFWTESTAPPLLLLRGLVAGGVLAFVFGSKRYRVNYGLTTVPRTPPSQLAVPYRAKDFPSSRSEFSHPDVVIALTCLSYYYGGLSDDDLFTTMGHVIGSDQADLEYQAFVQHSHELPAAFHDLRGINLKDRPQCIRELFPALRFAKNVIDYFLAHIVFPKEMKEFPLKLSASGWDLGKSKVRGGGAVTGFSGTNDSRRLLPLDVRELDLPEQKHTNALVLGYILQPENDVVLLDLSDDSALSEAERMLTLATTLEPAVEVILDCGAAVLELGNLEVAKTWLQMHSGVKSAVVFVNDCDEICVVDRTSRVELLRTSTYAGRLDSCLVFLDEAHTRGIDLKLPPHYRALVTLGAGVTKDRLVQACMRLRKLGKGQSVVFCVSSEIQAKILSVTGKSEPSSINIADVLLWSISETHSDVRRSMPLWQVQGQRFYRQQALWEECGGHMTVATAKKFQEQECQTIEHRYRPLQVDETPSHSCDISEAHLRRISARCQEFDDLEFTASTLQEEQERELSPEIEQERHVQRPPAASPARHQLQDDVIRFAKHGIYDPQSKAYMAAFAAFQGSSAAEMFSPALLKCKLLVSADFYETLDMSSHSHISDSYQRPVQWMLSNRVNGSSEADYMLVISPFEANQLYPEMKHSRGATLHMYKPKCNSGYATLDHLLLHTVPAQDVPDIPRSLAVAVNLFAGQLYISSREDYLEICGFLGLSVTVVTQEMTDRGWRLDATGFILSDDAGRSGCGYPKSPVSFFKGMISKVRRNGEAIDKTHIGQLLDGRLFSEQDFDG</sequence>
<dbReference type="GO" id="GO:0004843">
    <property type="term" value="F:cysteine-type deubiquitinase activity"/>
    <property type="evidence" value="ECO:0007669"/>
    <property type="project" value="UniProtKB-EC"/>
</dbReference>
<evidence type="ECO:0000256" key="6">
    <source>
        <dbReference type="ARBA" id="ARBA00022807"/>
    </source>
</evidence>
<keyword evidence="3" id="KW-0645">Protease</keyword>
<dbReference type="InterPro" id="IPR051346">
    <property type="entry name" value="OTU_Deubiquitinase"/>
</dbReference>
<evidence type="ECO:0000256" key="7">
    <source>
        <dbReference type="SAM" id="MobiDB-lite"/>
    </source>
</evidence>
<feature type="compositionally biased region" description="Basic and acidic residues" evidence="7">
    <location>
        <begin position="2818"/>
        <end position="2830"/>
    </location>
</feature>
<dbReference type="Pfam" id="PF12359">
    <property type="entry name" value="DUF3645"/>
    <property type="match status" value="1"/>
</dbReference>
<feature type="domain" description="DUF3645" evidence="9">
    <location>
        <begin position="2355"/>
        <end position="2383"/>
    </location>
</feature>
<evidence type="ECO:0000256" key="1">
    <source>
        <dbReference type="ARBA" id="ARBA00000707"/>
    </source>
</evidence>
<keyword evidence="12" id="KW-1185">Reference proteome</keyword>
<evidence type="ECO:0000259" key="9">
    <source>
        <dbReference type="Pfam" id="PF12359"/>
    </source>
</evidence>
<dbReference type="Pfam" id="PF20255">
    <property type="entry name" value="DUF6606"/>
    <property type="match status" value="1"/>
</dbReference>
<keyword evidence="6" id="KW-0788">Thiol protease</keyword>
<dbReference type="OrthoDB" id="3182339at2759"/>
<keyword evidence="5" id="KW-0378">Hydrolase</keyword>
<dbReference type="EC" id="3.4.19.12" evidence="2"/>
<dbReference type="EMBL" id="PNEN01000374">
    <property type="protein sequence ID" value="PPJ59566.1"/>
    <property type="molecule type" value="Genomic_DNA"/>
</dbReference>
<evidence type="ECO:0000259" key="10">
    <source>
        <dbReference type="Pfam" id="PF20255"/>
    </source>
</evidence>
<comment type="caution">
    <text evidence="11">The sequence shown here is derived from an EMBL/GenBank/DDBJ whole genome shotgun (WGS) entry which is preliminary data.</text>
</comment>
<dbReference type="Proteomes" id="UP000237631">
    <property type="component" value="Unassembled WGS sequence"/>
</dbReference>
<feature type="compositionally biased region" description="Basic and acidic residues" evidence="7">
    <location>
        <begin position="1522"/>
        <end position="1538"/>
    </location>
</feature>
<evidence type="ECO:0000256" key="5">
    <source>
        <dbReference type="ARBA" id="ARBA00022801"/>
    </source>
</evidence>
<dbReference type="InterPro" id="IPR046541">
    <property type="entry name" value="DUF6606"/>
</dbReference>
<dbReference type="Pfam" id="PF12340">
    <property type="entry name" value="DUF3638"/>
    <property type="match status" value="1"/>
</dbReference>
<evidence type="ECO:0000256" key="4">
    <source>
        <dbReference type="ARBA" id="ARBA00022786"/>
    </source>
</evidence>
<proteinExistence type="predicted"/>
<evidence type="ECO:0000259" key="8">
    <source>
        <dbReference type="Pfam" id="PF12340"/>
    </source>
</evidence>
<comment type="catalytic activity">
    <reaction evidence="1">
        <text>Thiol-dependent hydrolysis of ester, thioester, amide, peptide and isopeptide bonds formed by the C-terminal Gly of ubiquitin (a 76-residue protein attached to proteins as an intracellular targeting signal).</text>
        <dbReference type="EC" id="3.4.19.12"/>
    </reaction>
</comment>
<evidence type="ECO:0000313" key="11">
    <source>
        <dbReference type="EMBL" id="PPJ59566.1"/>
    </source>
</evidence>